<gene>
    <name evidence="1" type="ORF">PAQ31011_00831</name>
</gene>
<dbReference type="AlphaFoldDB" id="A0A5E4SMV6"/>
<protein>
    <submittedName>
        <fullName evidence="1">Uncharacterized protein</fullName>
    </submittedName>
</protein>
<reference evidence="1 2" key="1">
    <citation type="submission" date="2019-08" db="EMBL/GenBank/DDBJ databases">
        <authorList>
            <person name="Peeters C."/>
        </authorList>
    </citation>
    <scope>NUCLEOTIDE SEQUENCE [LARGE SCALE GENOMIC DNA]</scope>
    <source>
        <strain evidence="1 2">LMG 31011</strain>
    </source>
</reference>
<evidence type="ECO:0000313" key="1">
    <source>
        <dbReference type="EMBL" id="VVD75209.1"/>
    </source>
</evidence>
<sequence>MSPYEPRPEGLNTQPAPPSVVATLARHSEAEYLTHDLFMGEDADIKCRTVKLVTARKTHPCWLGLAHGAKPHEIAVGELHRYEKALVDGDYWGSYRCCLQCMDHEIADDWPENARVPRVNPNEVEA</sequence>
<evidence type="ECO:0000313" key="2">
    <source>
        <dbReference type="Proteomes" id="UP000366819"/>
    </source>
</evidence>
<keyword evidence="2" id="KW-1185">Reference proteome</keyword>
<organism evidence="1 2">
    <name type="scientific">Pandoraea aquatica</name>
    <dbReference type="NCBI Taxonomy" id="2508290"/>
    <lineage>
        <taxon>Bacteria</taxon>
        <taxon>Pseudomonadati</taxon>
        <taxon>Pseudomonadota</taxon>
        <taxon>Betaproteobacteria</taxon>
        <taxon>Burkholderiales</taxon>
        <taxon>Burkholderiaceae</taxon>
        <taxon>Pandoraea</taxon>
    </lineage>
</organism>
<proteinExistence type="predicted"/>
<dbReference type="OrthoDB" id="8942799at2"/>
<dbReference type="Proteomes" id="UP000366819">
    <property type="component" value="Unassembled WGS sequence"/>
</dbReference>
<dbReference type="RefSeq" id="WP_150574577.1">
    <property type="nucleotide sequence ID" value="NZ_CABPSN010000001.1"/>
</dbReference>
<accession>A0A5E4SMV6</accession>
<dbReference type="EMBL" id="CABPSN010000001">
    <property type="protein sequence ID" value="VVD75209.1"/>
    <property type="molecule type" value="Genomic_DNA"/>
</dbReference>
<name>A0A5E4SMV6_9BURK</name>